<sequence length="207" mass="23293">MPLLARWPPPSSPVCDQPSVEVGADNLGVPRFGALLSNDHLGGLIRFDHVSQQTCLDEEALRELCDAARAALVDGYLPDVLAKRLTDFLAAVVTDETYGIATIDFPVLMHTRLDKLVAEMSTLPPDALDPSRAAKPRRHDSTGRRLQRFWRARFRRDYFDIDQMRYADLSRDGRLRHVVFDHDQLWRAIACQALSNGPVNLQFEAGD</sequence>
<name>A0A2A9PIE1_OPHUN</name>
<evidence type="ECO:0000313" key="2">
    <source>
        <dbReference type="Proteomes" id="UP000037136"/>
    </source>
</evidence>
<gene>
    <name evidence="1" type="ORF">XA68_10565</name>
</gene>
<organism evidence="1 2">
    <name type="scientific">Ophiocordyceps unilateralis</name>
    <name type="common">Zombie-ant fungus</name>
    <name type="synonym">Torrubia unilateralis</name>
    <dbReference type="NCBI Taxonomy" id="268505"/>
    <lineage>
        <taxon>Eukaryota</taxon>
        <taxon>Fungi</taxon>
        <taxon>Dikarya</taxon>
        <taxon>Ascomycota</taxon>
        <taxon>Pezizomycotina</taxon>
        <taxon>Sordariomycetes</taxon>
        <taxon>Hypocreomycetidae</taxon>
        <taxon>Hypocreales</taxon>
        <taxon>Ophiocordycipitaceae</taxon>
        <taxon>Ophiocordyceps</taxon>
    </lineage>
</organism>
<keyword evidence="2" id="KW-1185">Reference proteome</keyword>
<reference evidence="1 2" key="2">
    <citation type="journal article" date="2017" name="Sci. Rep.">
        <title>Ant-infecting Ophiocordyceps genomes reveal a high diversity of potential behavioral manipulation genes and a possible major role for enterotoxins.</title>
        <authorList>
            <person name="de Bekker C."/>
            <person name="Ohm R.A."/>
            <person name="Evans H.C."/>
            <person name="Brachmann A."/>
            <person name="Hughes D.P."/>
        </authorList>
    </citation>
    <scope>NUCLEOTIDE SEQUENCE [LARGE SCALE GENOMIC DNA]</scope>
    <source>
        <strain evidence="1 2">SC16a</strain>
    </source>
</reference>
<dbReference type="AlphaFoldDB" id="A0A2A9PIE1"/>
<dbReference type="EMBL" id="LAZP02000115">
    <property type="protein sequence ID" value="PFH60653.1"/>
    <property type="molecule type" value="Genomic_DNA"/>
</dbReference>
<proteinExistence type="predicted"/>
<accession>A0A2A9PIE1</accession>
<reference evidence="1 2" key="1">
    <citation type="journal article" date="2015" name="BMC Genomics">
        <title>Gene expression during zombie ant biting behavior reflects the complexity underlying fungal parasitic behavioral manipulation.</title>
        <authorList>
            <person name="de Bekker C."/>
            <person name="Ohm R.A."/>
            <person name="Loreto R.G."/>
            <person name="Sebastian A."/>
            <person name="Albert I."/>
            <person name="Merrow M."/>
            <person name="Brachmann A."/>
            <person name="Hughes D.P."/>
        </authorList>
    </citation>
    <scope>NUCLEOTIDE SEQUENCE [LARGE SCALE GENOMIC DNA]</scope>
    <source>
        <strain evidence="1 2">SC16a</strain>
    </source>
</reference>
<dbReference type="OrthoDB" id="3244603at2759"/>
<dbReference type="STRING" id="268505.A0A2A9PIE1"/>
<evidence type="ECO:0000313" key="1">
    <source>
        <dbReference type="EMBL" id="PFH60653.1"/>
    </source>
</evidence>
<protein>
    <submittedName>
        <fullName evidence="1">Uncharacterized protein</fullName>
    </submittedName>
</protein>
<comment type="caution">
    <text evidence="1">The sequence shown here is derived from an EMBL/GenBank/DDBJ whole genome shotgun (WGS) entry which is preliminary data.</text>
</comment>
<dbReference type="Proteomes" id="UP000037136">
    <property type="component" value="Unassembled WGS sequence"/>
</dbReference>